<evidence type="ECO:0000256" key="1">
    <source>
        <dbReference type="ARBA" id="ARBA00022679"/>
    </source>
</evidence>
<dbReference type="SUPFAM" id="SSF52821">
    <property type="entry name" value="Rhodanese/Cell cycle control phosphatase"/>
    <property type="match status" value="2"/>
</dbReference>
<evidence type="ECO:0000313" key="5">
    <source>
        <dbReference type="EMBL" id="KAF4325884.1"/>
    </source>
</evidence>
<feature type="transmembrane region" description="Helical" evidence="3">
    <location>
        <begin position="56"/>
        <end position="78"/>
    </location>
</feature>
<reference evidence="5" key="1">
    <citation type="journal article" date="2015" name="Genom Data">
        <title>Draft genome sequences of Phytophthora kernoviae and Phytophthora ramorum lineage EU2 from Scotland.</title>
        <authorList>
            <person name="Sambles C."/>
            <person name="Schlenzig A."/>
            <person name="O'Neill P."/>
            <person name="Grant M."/>
            <person name="Studholme D.J."/>
        </authorList>
    </citation>
    <scope>NUCLEOTIDE SEQUENCE</scope>
    <source>
        <strain evidence="5">00238/432</strain>
    </source>
</reference>
<feature type="domain" description="Rhodanese" evidence="4">
    <location>
        <begin position="220"/>
        <end position="330"/>
    </location>
</feature>
<sequence>MYRLFLTNLLMLPFVWKYRHEMMRLNFRQWALLLASGVMLALHFLLWMGSLRLTSVASSTVILALEPILILAGSVWLFKAKINRMMIIGMGIALLGSIAIGAVYLDLEKDLSAPVSTHGGRHPLPDPAALANRLAKAGIGSNARIIAYDDQGGMNASRLWWLLRYLGHEQVYVMDEGFSAWQNAKFPVTTDVPVQIPASFEVNVQPGLLASVEDVQQASANGSAVLIDSRDARRYAGLEEPIDAKAGHIPGALDYFWKDVLDSEGRWTGVGSLEERFSKLDKDGAIIVYCGSGVSACPNVIALEEAGYTNVKLYSGSWSDWISYDENPVATGEK</sequence>
<comment type="caution">
    <text evidence="5">The sequence shown here is derived from an EMBL/GenBank/DDBJ whole genome shotgun (WGS) entry which is preliminary data.</text>
</comment>
<dbReference type="InterPro" id="IPR036873">
    <property type="entry name" value="Rhodanese-like_dom_sf"/>
</dbReference>
<dbReference type="Pfam" id="PF00892">
    <property type="entry name" value="EamA"/>
    <property type="match status" value="1"/>
</dbReference>
<name>A0A8J4WJR3_9STRA</name>
<keyword evidence="2" id="KW-0677">Repeat</keyword>
<feature type="domain" description="Rhodanese" evidence="4">
    <location>
        <begin position="101"/>
        <end position="190"/>
    </location>
</feature>
<evidence type="ECO:0000313" key="6">
    <source>
        <dbReference type="Proteomes" id="UP000702964"/>
    </source>
</evidence>
<dbReference type="Pfam" id="PF00581">
    <property type="entry name" value="Rhodanese"/>
    <property type="match status" value="2"/>
</dbReference>
<gene>
    <name evidence="5" type="ORF">G195_000502</name>
</gene>
<dbReference type="CDD" id="cd01448">
    <property type="entry name" value="TST_Repeat_1"/>
    <property type="match status" value="1"/>
</dbReference>
<protein>
    <recommendedName>
        <fullName evidence="4">Rhodanese domain-containing protein</fullName>
    </recommendedName>
</protein>
<dbReference type="Proteomes" id="UP000702964">
    <property type="component" value="Unassembled WGS sequence"/>
</dbReference>
<reference evidence="5" key="2">
    <citation type="submission" date="2020-02" db="EMBL/GenBank/DDBJ databases">
        <authorList>
            <person name="Studholme D.J."/>
        </authorList>
    </citation>
    <scope>NUCLEOTIDE SEQUENCE</scope>
    <source>
        <strain evidence="5">00238/432</strain>
    </source>
</reference>
<keyword evidence="1" id="KW-0808">Transferase</keyword>
<dbReference type="InterPro" id="IPR037185">
    <property type="entry name" value="EmrE-like"/>
</dbReference>
<dbReference type="InterPro" id="IPR045078">
    <property type="entry name" value="TST/MPST-like"/>
</dbReference>
<evidence type="ECO:0000256" key="3">
    <source>
        <dbReference type="SAM" id="Phobius"/>
    </source>
</evidence>
<keyword evidence="3" id="KW-0812">Transmembrane</keyword>
<dbReference type="EMBL" id="AOFI03000002">
    <property type="protein sequence ID" value="KAF4325884.1"/>
    <property type="molecule type" value="Genomic_DNA"/>
</dbReference>
<evidence type="ECO:0000256" key="2">
    <source>
        <dbReference type="ARBA" id="ARBA00022737"/>
    </source>
</evidence>
<dbReference type="Gene3D" id="3.40.250.10">
    <property type="entry name" value="Rhodanese-like domain"/>
    <property type="match status" value="2"/>
</dbReference>
<dbReference type="PANTHER" id="PTHR11364">
    <property type="entry name" value="THIOSULFATE SULFERTANSFERASE"/>
    <property type="match status" value="1"/>
</dbReference>
<dbReference type="InterPro" id="IPR001763">
    <property type="entry name" value="Rhodanese-like_dom"/>
</dbReference>
<dbReference type="SMART" id="SM00450">
    <property type="entry name" value="RHOD"/>
    <property type="match status" value="2"/>
</dbReference>
<dbReference type="PANTHER" id="PTHR11364:SF27">
    <property type="entry name" value="SULFURTRANSFERASE"/>
    <property type="match status" value="1"/>
</dbReference>
<dbReference type="GO" id="GO:0016020">
    <property type="term" value="C:membrane"/>
    <property type="evidence" value="ECO:0007669"/>
    <property type="project" value="InterPro"/>
</dbReference>
<dbReference type="SUPFAM" id="SSF103481">
    <property type="entry name" value="Multidrug resistance efflux transporter EmrE"/>
    <property type="match status" value="1"/>
</dbReference>
<feature type="transmembrane region" description="Helical" evidence="3">
    <location>
        <begin position="30"/>
        <end position="50"/>
    </location>
</feature>
<proteinExistence type="predicted"/>
<organism evidence="5 6">
    <name type="scientific">Phytophthora kernoviae 00238/432</name>
    <dbReference type="NCBI Taxonomy" id="1284355"/>
    <lineage>
        <taxon>Eukaryota</taxon>
        <taxon>Sar</taxon>
        <taxon>Stramenopiles</taxon>
        <taxon>Oomycota</taxon>
        <taxon>Peronosporomycetes</taxon>
        <taxon>Peronosporales</taxon>
        <taxon>Peronosporaceae</taxon>
        <taxon>Phytophthora</taxon>
    </lineage>
</organism>
<evidence type="ECO:0000259" key="4">
    <source>
        <dbReference type="PROSITE" id="PS50206"/>
    </source>
</evidence>
<keyword evidence="3" id="KW-1133">Transmembrane helix</keyword>
<dbReference type="CDD" id="cd01449">
    <property type="entry name" value="TST_Repeat_2"/>
    <property type="match status" value="1"/>
</dbReference>
<dbReference type="AlphaFoldDB" id="A0A8J4WJR3"/>
<dbReference type="PROSITE" id="PS50206">
    <property type="entry name" value="RHODANESE_3"/>
    <property type="match status" value="2"/>
</dbReference>
<keyword evidence="3" id="KW-0472">Membrane</keyword>
<feature type="transmembrane region" description="Helical" evidence="3">
    <location>
        <begin position="85"/>
        <end position="105"/>
    </location>
</feature>
<accession>A0A8J4WJR3</accession>
<dbReference type="GO" id="GO:0004792">
    <property type="term" value="F:thiosulfate-cyanide sulfurtransferase activity"/>
    <property type="evidence" value="ECO:0007669"/>
    <property type="project" value="TreeGrafter"/>
</dbReference>
<dbReference type="InterPro" id="IPR000620">
    <property type="entry name" value="EamA_dom"/>
</dbReference>